<dbReference type="Gene3D" id="2.120.10.70">
    <property type="entry name" value="Fucose-specific lectin"/>
    <property type="match status" value="1"/>
</dbReference>
<protein>
    <recommendedName>
        <fullName evidence="1">PLL-like beta propeller domain-containing protein</fullName>
    </recommendedName>
</protein>
<dbReference type="InterPro" id="IPR058502">
    <property type="entry name" value="PLL-like_beta-prop"/>
</dbReference>
<comment type="caution">
    <text evidence="2">The sequence shown here is derived from an EMBL/GenBank/DDBJ whole genome shotgun (WGS) entry which is preliminary data.</text>
</comment>
<dbReference type="Pfam" id="PF26607">
    <property type="entry name" value="DUF8189"/>
    <property type="match status" value="1"/>
</dbReference>
<evidence type="ECO:0000313" key="3">
    <source>
        <dbReference type="Proteomes" id="UP000661077"/>
    </source>
</evidence>
<gene>
    <name evidence="2" type="ORF">JM946_17665</name>
</gene>
<reference evidence="2 3" key="1">
    <citation type="journal article" date="2021" name="Int. J. Syst. Evol. Microbiol.">
        <title>Steroidobacter gossypii sp. nov., isolated from soil of cotton cropping field.</title>
        <authorList>
            <person name="Huang R."/>
            <person name="Yang S."/>
            <person name="Zhen C."/>
            <person name="Liu W."/>
        </authorList>
    </citation>
    <scope>NUCLEOTIDE SEQUENCE [LARGE SCALE GENOMIC DNA]</scope>
    <source>
        <strain evidence="2 3">S1-65</strain>
    </source>
</reference>
<evidence type="ECO:0000259" key="1">
    <source>
        <dbReference type="Pfam" id="PF26607"/>
    </source>
</evidence>
<feature type="domain" description="PLL-like beta propeller" evidence="1">
    <location>
        <begin position="28"/>
        <end position="217"/>
    </location>
</feature>
<dbReference type="SUPFAM" id="SSF89372">
    <property type="entry name" value="Fucose-specific lectin"/>
    <property type="match status" value="1"/>
</dbReference>
<dbReference type="Proteomes" id="UP000661077">
    <property type="component" value="Unassembled WGS sequence"/>
</dbReference>
<accession>A0ABS1WZZ2</accession>
<organism evidence="2 3">
    <name type="scientific">Steroidobacter gossypii</name>
    <dbReference type="NCBI Taxonomy" id="2805490"/>
    <lineage>
        <taxon>Bacteria</taxon>
        <taxon>Pseudomonadati</taxon>
        <taxon>Pseudomonadota</taxon>
        <taxon>Gammaproteobacteria</taxon>
        <taxon>Steroidobacterales</taxon>
        <taxon>Steroidobacteraceae</taxon>
        <taxon>Steroidobacter</taxon>
    </lineage>
</organism>
<sequence>MARWLAGLILVFNVSLGAAQEQVPWEYEWLGEGIVYTPSVIADRDGTITAFIIDKDDYSIKYRRLFTDGTSSGWESLGLIAASDPSAVSPAPGQMTVFFRGTAGGVGYRTWLGGTEWGPLEVLYGNVVAGGPRAIAIGNGRIAVFIVGSGNRIEYRLFDGATWSDWIGLGNSCNIVRPISWGPGHMAVFARCGGSLQYRTWQGGSAWAPWQVIEGNLSEFEVTSWGPNRYDVIANEFSSSPKRLKRLWFDGAWHSEVLPHTARNVGIASPARGVVDFFWQRVGSGFDDVSHMRLDHSQWSSVVSLPRDADGNPLGFASRGVTHVFIRGMQFDYNLLHFKAPPRGNGIVPFTTVLPVINHLLLSD</sequence>
<dbReference type="EMBL" id="JAEVLS010000004">
    <property type="protein sequence ID" value="MBM0106560.1"/>
    <property type="molecule type" value="Genomic_DNA"/>
</dbReference>
<proteinExistence type="predicted"/>
<evidence type="ECO:0000313" key="2">
    <source>
        <dbReference type="EMBL" id="MBM0106560.1"/>
    </source>
</evidence>
<name>A0ABS1WZZ2_9GAMM</name>
<keyword evidence="3" id="KW-1185">Reference proteome</keyword>